<keyword evidence="3" id="KW-1185">Reference proteome</keyword>
<evidence type="ECO:0000256" key="1">
    <source>
        <dbReference type="SAM" id="MobiDB-lite"/>
    </source>
</evidence>
<sequence>MQSVERVLRSPEMRRGNGPDRGIVSDYRLNDIARWKRIRQWSRLDDPKAVLVPWVSLNPAGNTISHQLQPFKKRGVGWNMISLSWRWGFDGCIAYNVFPIENGNPKILEDWVSSASQDLILESYAKIAADISRFDAAITSWGRNRHARRFAQILLECIRIARSESSSSLGLWRIGVNADGSPRHPGQGTRHDWLPERYDTI</sequence>
<evidence type="ECO:0000313" key="2">
    <source>
        <dbReference type="EMBL" id="MCE7028639.1"/>
    </source>
</evidence>
<organism evidence="2 3">
    <name type="scientific">Jiella avicenniae</name>
    <dbReference type="NCBI Taxonomy" id="2907202"/>
    <lineage>
        <taxon>Bacteria</taxon>
        <taxon>Pseudomonadati</taxon>
        <taxon>Pseudomonadota</taxon>
        <taxon>Alphaproteobacteria</taxon>
        <taxon>Hyphomicrobiales</taxon>
        <taxon>Aurantimonadaceae</taxon>
        <taxon>Jiella</taxon>
    </lineage>
</organism>
<feature type="region of interest" description="Disordered" evidence="1">
    <location>
        <begin position="182"/>
        <end position="201"/>
    </location>
</feature>
<dbReference type="EMBL" id="JAJUWU010000010">
    <property type="protein sequence ID" value="MCE7028639.1"/>
    <property type="molecule type" value="Genomic_DNA"/>
</dbReference>
<proteinExistence type="predicted"/>
<evidence type="ECO:0000313" key="3">
    <source>
        <dbReference type="Proteomes" id="UP001139035"/>
    </source>
</evidence>
<feature type="compositionally biased region" description="Basic and acidic residues" evidence="1">
    <location>
        <begin position="189"/>
        <end position="201"/>
    </location>
</feature>
<dbReference type="Pfam" id="PF07799">
    <property type="entry name" value="DUF1643"/>
    <property type="match status" value="1"/>
</dbReference>
<reference evidence="2" key="1">
    <citation type="submission" date="2022-01" db="EMBL/GenBank/DDBJ databases">
        <title>Jiella avicenniae sp. nov., a novel endophytic bacterium isolated from bark of Avicennia marina.</title>
        <authorList>
            <person name="Tuo L."/>
        </authorList>
    </citation>
    <scope>NUCLEOTIDE SEQUENCE</scope>
    <source>
        <strain evidence="2">CBK1P-4</strain>
    </source>
</reference>
<dbReference type="InterPro" id="IPR012441">
    <property type="entry name" value="DUF1643"/>
</dbReference>
<dbReference type="RefSeq" id="WP_233719794.1">
    <property type="nucleotide sequence ID" value="NZ_JAJUWU010000010.1"/>
</dbReference>
<name>A0A9X1P2N4_9HYPH</name>
<dbReference type="Proteomes" id="UP001139035">
    <property type="component" value="Unassembled WGS sequence"/>
</dbReference>
<accession>A0A9X1P2N4</accession>
<gene>
    <name evidence="2" type="ORF">LZD57_11625</name>
</gene>
<dbReference type="AlphaFoldDB" id="A0A9X1P2N4"/>
<protein>
    <submittedName>
        <fullName evidence="2">DUF1643 domain-containing protein</fullName>
    </submittedName>
</protein>
<comment type="caution">
    <text evidence="2">The sequence shown here is derived from an EMBL/GenBank/DDBJ whole genome shotgun (WGS) entry which is preliminary data.</text>
</comment>